<keyword evidence="2" id="KW-1185">Reference proteome</keyword>
<name>A0A1J1J661_9DIPT</name>
<evidence type="ECO:0000313" key="2">
    <source>
        <dbReference type="Proteomes" id="UP000183832"/>
    </source>
</evidence>
<sequence length="86" mass="10205">MFLKKNYFLNSKHFLKAKEKRSQKKRSFSLMVAKRETQRMGDTRGFVFVNALLEIYVRIAKLRYSHNCRSLLAAFHDLIHGLQQSN</sequence>
<dbReference type="AlphaFoldDB" id="A0A1J1J661"/>
<dbReference type="Proteomes" id="UP000183832">
    <property type="component" value="Unassembled WGS sequence"/>
</dbReference>
<protein>
    <submittedName>
        <fullName evidence="1">CLUMA_CG021134, isoform A</fullName>
    </submittedName>
</protein>
<gene>
    <name evidence="1" type="ORF">CLUMA_CG021134</name>
</gene>
<accession>A0A1J1J661</accession>
<proteinExistence type="predicted"/>
<evidence type="ECO:0000313" key="1">
    <source>
        <dbReference type="EMBL" id="CRL07885.1"/>
    </source>
</evidence>
<reference evidence="1 2" key="1">
    <citation type="submission" date="2015-04" db="EMBL/GenBank/DDBJ databases">
        <authorList>
            <person name="Syromyatnikov M.Y."/>
            <person name="Popov V.N."/>
        </authorList>
    </citation>
    <scope>NUCLEOTIDE SEQUENCE [LARGE SCALE GENOMIC DNA]</scope>
</reference>
<dbReference type="EMBL" id="CVRI01000074">
    <property type="protein sequence ID" value="CRL07885.1"/>
    <property type="molecule type" value="Genomic_DNA"/>
</dbReference>
<organism evidence="1 2">
    <name type="scientific">Clunio marinus</name>
    <dbReference type="NCBI Taxonomy" id="568069"/>
    <lineage>
        <taxon>Eukaryota</taxon>
        <taxon>Metazoa</taxon>
        <taxon>Ecdysozoa</taxon>
        <taxon>Arthropoda</taxon>
        <taxon>Hexapoda</taxon>
        <taxon>Insecta</taxon>
        <taxon>Pterygota</taxon>
        <taxon>Neoptera</taxon>
        <taxon>Endopterygota</taxon>
        <taxon>Diptera</taxon>
        <taxon>Nematocera</taxon>
        <taxon>Chironomoidea</taxon>
        <taxon>Chironomidae</taxon>
        <taxon>Clunio</taxon>
    </lineage>
</organism>